<evidence type="ECO:0000259" key="4">
    <source>
        <dbReference type="PROSITE" id="PS50893"/>
    </source>
</evidence>
<dbReference type="Proteomes" id="UP000190888">
    <property type="component" value="Unassembled WGS sequence"/>
</dbReference>
<dbReference type="InterPro" id="IPR003593">
    <property type="entry name" value="AAA+_ATPase"/>
</dbReference>
<dbReference type="InterPro" id="IPR003439">
    <property type="entry name" value="ABC_transporter-like_ATP-bd"/>
</dbReference>
<evidence type="ECO:0000256" key="2">
    <source>
        <dbReference type="ARBA" id="ARBA00022741"/>
    </source>
</evidence>
<keyword evidence="3 5" id="KW-0067">ATP-binding</keyword>
<reference evidence="5 6" key="1">
    <citation type="submission" date="2017-02" db="EMBL/GenBank/DDBJ databases">
        <authorList>
            <person name="Peterson S.W."/>
        </authorList>
    </citation>
    <scope>NUCLEOTIDE SEQUENCE [LARGE SCALE GENOMIC DNA]</scope>
    <source>
        <strain evidence="5 6">DSM 22335</strain>
    </source>
</reference>
<dbReference type="PROSITE" id="PS00211">
    <property type="entry name" value="ABC_TRANSPORTER_1"/>
    <property type="match status" value="1"/>
</dbReference>
<gene>
    <name evidence="5" type="ORF">SAMN04488132_111124</name>
</gene>
<evidence type="ECO:0000313" key="5">
    <source>
        <dbReference type="EMBL" id="SKA13735.1"/>
    </source>
</evidence>
<dbReference type="EMBL" id="FUWH01000011">
    <property type="protein sequence ID" value="SKA13735.1"/>
    <property type="molecule type" value="Genomic_DNA"/>
</dbReference>
<name>A0A1T4RCN3_9BACT</name>
<organism evidence="5 6">
    <name type="scientific">Sediminibacterium ginsengisoli</name>
    <dbReference type="NCBI Taxonomy" id="413434"/>
    <lineage>
        <taxon>Bacteria</taxon>
        <taxon>Pseudomonadati</taxon>
        <taxon>Bacteroidota</taxon>
        <taxon>Chitinophagia</taxon>
        <taxon>Chitinophagales</taxon>
        <taxon>Chitinophagaceae</taxon>
        <taxon>Sediminibacterium</taxon>
    </lineage>
</organism>
<evidence type="ECO:0000313" key="6">
    <source>
        <dbReference type="Proteomes" id="UP000190888"/>
    </source>
</evidence>
<feature type="domain" description="ABC transporter" evidence="4">
    <location>
        <begin position="4"/>
        <end position="231"/>
    </location>
</feature>
<dbReference type="InterPro" id="IPR008995">
    <property type="entry name" value="Mo/tungstate-bd_C_term_dom"/>
</dbReference>
<dbReference type="RefSeq" id="WP_078832504.1">
    <property type="nucleotide sequence ID" value="NZ_FUWH01000011.1"/>
</dbReference>
<dbReference type="GO" id="GO:0043190">
    <property type="term" value="C:ATP-binding cassette (ABC) transporter complex"/>
    <property type="evidence" value="ECO:0007669"/>
    <property type="project" value="InterPro"/>
</dbReference>
<dbReference type="PANTHER" id="PTHR42781">
    <property type="entry name" value="SPERMIDINE/PUTRESCINE IMPORT ATP-BINDING PROTEIN POTA"/>
    <property type="match status" value="1"/>
</dbReference>
<sequence>MDFLQLSGIYKKDTNGFSLGPVDLVQERGRHMAIAGETGSGKSTLLKVIAGLVQPAAGSVMFEGVKVKGPDEQLIPGHPGIAYLSQHFELPNFLRVEQVLEYANHLAEEEAGEIYNICRITHLFRRRTDQLSGGEKQRIAIARLLIGSPKLLLLDEPYSNLDLIHQDILKAVIHDIGSRLNITCIMVSHTASDMLAWAASIVVIRNGLIVQQDTPKGIYYRPADTYVAGLFGHYNLLTPELAQLLTGIKADDSIMIRPEHIQLSPAATDQESAAIVTDVAFYGSDCELTLSWQGISLLARAAAGLVQRGDRFAVSVQPDHAWPIS</sequence>
<dbReference type="PANTHER" id="PTHR42781:SF4">
    <property type="entry name" value="SPERMIDINE_PUTRESCINE IMPORT ATP-BINDING PROTEIN POTA"/>
    <property type="match status" value="1"/>
</dbReference>
<dbReference type="GO" id="GO:0022857">
    <property type="term" value="F:transmembrane transporter activity"/>
    <property type="evidence" value="ECO:0007669"/>
    <property type="project" value="InterPro"/>
</dbReference>
<dbReference type="InterPro" id="IPR050093">
    <property type="entry name" value="ABC_SmlMolc_Importer"/>
</dbReference>
<dbReference type="SMART" id="SM00382">
    <property type="entry name" value="AAA"/>
    <property type="match status" value="1"/>
</dbReference>
<dbReference type="SUPFAM" id="SSF50331">
    <property type="entry name" value="MOP-like"/>
    <property type="match status" value="1"/>
</dbReference>
<dbReference type="Pfam" id="PF00005">
    <property type="entry name" value="ABC_tran"/>
    <property type="match status" value="1"/>
</dbReference>
<keyword evidence="1" id="KW-0813">Transport</keyword>
<dbReference type="Pfam" id="PF08402">
    <property type="entry name" value="TOBE_2"/>
    <property type="match status" value="1"/>
</dbReference>
<evidence type="ECO:0000256" key="1">
    <source>
        <dbReference type="ARBA" id="ARBA00022448"/>
    </source>
</evidence>
<protein>
    <submittedName>
        <fullName evidence="5">Iron(III) transport system ATP-binding protein</fullName>
    </submittedName>
</protein>
<keyword evidence="2" id="KW-0547">Nucleotide-binding</keyword>
<dbReference type="InterPro" id="IPR017871">
    <property type="entry name" value="ABC_transporter-like_CS"/>
</dbReference>
<dbReference type="OrthoDB" id="9802264at2"/>
<accession>A0A1T4RCN3</accession>
<evidence type="ECO:0000256" key="3">
    <source>
        <dbReference type="ARBA" id="ARBA00022840"/>
    </source>
</evidence>
<dbReference type="SUPFAM" id="SSF52540">
    <property type="entry name" value="P-loop containing nucleoside triphosphate hydrolases"/>
    <property type="match status" value="1"/>
</dbReference>
<dbReference type="InterPro" id="IPR027417">
    <property type="entry name" value="P-loop_NTPase"/>
</dbReference>
<dbReference type="AlphaFoldDB" id="A0A1T4RCN3"/>
<dbReference type="GO" id="GO:0016887">
    <property type="term" value="F:ATP hydrolysis activity"/>
    <property type="evidence" value="ECO:0007669"/>
    <property type="project" value="InterPro"/>
</dbReference>
<keyword evidence="6" id="KW-1185">Reference proteome</keyword>
<dbReference type="InterPro" id="IPR013611">
    <property type="entry name" value="Transp-assoc_OB_typ2"/>
</dbReference>
<proteinExistence type="predicted"/>
<dbReference type="Gene3D" id="3.40.50.300">
    <property type="entry name" value="P-loop containing nucleotide triphosphate hydrolases"/>
    <property type="match status" value="1"/>
</dbReference>
<dbReference type="GO" id="GO:0005524">
    <property type="term" value="F:ATP binding"/>
    <property type="evidence" value="ECO:0007669"/>
    <property type="project" value="UniProtKB-KW"/>
</dbReference>
<dbReference type="PROSITE" id="PS50893">
    <property type="entry name" value="ABC_TRANSPORTER_2"/>
    <property type="match status" value="1"/>
</dbReference>
<dbReference type="STRING" id="413434.SAMN04488132_111124"/>